<dbReference type="EMBL" id="BAAACA010000066">
    <property type="protein sequence ID" value="GAA0629253.1"/>
    <property type="molecule type" value="Genomic_DNA"/>
</dbReference>
<feature type="region of interest" description="Disordered" evidence="1">
    <location>
        <begin position="161"/>
        <end position="184"/>
    </location>
</feature>
<accession>A0ABP3SAG8</accession>
<feature type="region of interest" description="Disordered" evidence="1">
    <location>
        <begin position="56"/>
        <end position="76"/>
    </location>
</feature>
<protein>
    <recommendedName>
        <fullName evidence="5">Sugar kinase</fullName>
    </recommendedName>
</protein>
<evidence type="ECO:0008006" key="5">
    <source>
        <dbReference type="Google" id="ProtNLM"/>
    </source>
</evidence>
<sequence>MTPAERPAVPRQSPSPDESRPPEDRRHMLRRRWLTAIIIVLLIGVPAGYLAISAGQSRDSGRDKESEASATGLQNDWPSKTQRRIYDVPVPSDATDVRYFETNSWAVSKLFVSFRTTAAGLAEFLKDSGTSTAALRPGAVAISAADGKKVGWTFASGHDWAGTRHAQKDPLPTQDITVDESDPDNPVVFVVSTATP</sequence>
<gene>
    <name evidence="3" type="ORF">GCM10010394_70790</name>
</gene>
<feature type="region of interest" description="Disordered" evidence="1">
    <location>
        <begin position="1"/>
        <end position="25"/>
    </location>
</feature>
<keyword evidence="2" id="KW-0812">Transmembrane</keyword>
<name>A0ABP3SAG8_9ACTN</name>
<keyword evidence="2" id="KW-1133">Transmembrane helix</keyword>
<evidence type="ECO:0000313" key="4">
    <source>
        <dbReference type="Proteomes" id="UP001500668"/>
    </source>
</evidence>
<proteinExistence type="predicted"/>
<evidence type="ECO:0000313" key="3">
    <source>
        <dbReference type="EMBL" id="GAA0629253.1"/>
    </source>
</evidence>
<dbReference type="Proteomes" id="UP001500668">
    <property type="component" value="Unassembled WGS sequence"/>
</dbReference>
<organism evidence="3 4">
    <name type="scientific">Streptomyces crystallinus</name>
    <dbReference type="NCBI Taxonomy" id="68191"/>
    <lineage>
        <taxon>Bacteria</taxon>
        <taxon>Bacillati</taxon>
        <taxon>Actinomycetota</taxon>
        <taxon>Actinomycetes</taxon>
        <taxon>Kitasatosporales</taxon>
        <taxon>Streptomycetaceae</taxon>
        <taxon>Streptomyces</taxon>
    </lineage>
</organism>
<feature type="transmembrane region" description="Helical" evidence="2">
    <location>
        <begin position="33"/>
        <end position="52"/>
    </location>
</feature>
<dbReference type="RefSeq" id="WP_344081763.1">
    <property type="nucleotide sequence ID" value="NZ_BAAACA010000066.1"/>
</dbReference>
<evidence type="ECO:0000256" key="1">
    <source>
        <dbReference type="SAM" id="MobiDB-lite"/>
    </source>
</evidence>
<keyword evidence="4" id="KW-1185">Reference proteome</keyword>
<evidence type="ECO:0000256" key="2">
    <source>
        <dbReference type="SAM" id="Phobius"/>
    </source>
</evidence>
<reference evidence="4" key="1">
    <citation type="journal article" date="2019" name="Int. J. Syst. Evol. Microbiol.">
        <title>The Global Catalogue of Microorganisms (GCM) 10K type strain sequencing project: providing services to taxonomists for standard genome sequencing and annotation.</title>
        <authorList>
            <consortium name="The Broad Institute Genomics Platform"/>
            <consortium name="The Broad Institute Genome Sequencing Center for Infectious Disease"/>
            <person name="Wu L."/>
            <person name="Ma J."/>
        </authorList>
    </citation>
    <scope>NUCLEOTIDE SEQUENCE [LARGE SCALE GENOMIC DNA]</scope>
    <source>
        <strain evidence="4">JCM 5067</strain>
    </source>
</reference>
<keyword evidence="2" id="KW-0472">Membrane</keyword>
<comment type="caution">
    <text evidence="3">The sequence shown here is derived from an EMBL/GenBank/DDBJ whole genome shotgun (WGS) entry which is preliminary data.</text>
</comment>